<keyword evidence="3" id="KW-0804">Transcription</keyword>
<dbReference type="OrthoDB" id="7495200at2"/>
<accession>A0A2N5WX03</accession>
<organism evidence="8 9">
    <name type="scientific">Pseudohalioglobus lutimaris</name>
    <dbReference type="NCBI Taxonomy" id="1737061"/>
    <lineage>
        <taxon>Bacteria</taxon>
        <taxon>Pseudomonadati</taxon>
        <taxon>Pseudomonadota</taxon>
        <taxon>Gammaproteobacteria</taxon>
        <taxon>Cellvibrionales</taxon>
        <taxon>Halieaceae</taxon>
        <taxon>Pseudohalioglobus</taxon>
    </lineage>
</organism>
<evidence type="ECO:0000259" key="7">
    <source>
        <dbReference type="PROSITE" id="PS51078"/>
    </source>
</evidence>
<keyword evidence="9" id="KW-1185">Reference proteome</keyword>
<dbReference type="SMART" id="SM00346">
    <property type="entry name" value="HTH_ICLR"/>
    <property type="match status" value="1"/>
</dbReference>
<dbReference type="GO" id="GO:0003677">
    <property type="term" value="F:DNA binding"/>
    <property type="evidence" value="ECO:0007669"/>
    <property type="project" value="UniProtKB-KW"/>
</dbReference>
<dbReference type="SUPFAM" id="SSF55781">
    <property type="entry name" value="GAF domain-like"/>
    <property type="match status" value="1"/>
</dbReference>
<evidence type="ECO:0000256" key="1">
    <source>
        <dbReference type="ARBA" id="ARBA00023015"/>
    </source>
</evidence>
<evidence type="ECO:0000256" key="4">
    <source>
        <dbReference type="ARBA" id="ARBA00040379"/>
    </source>
</evidence>
<dbReference type="Gene3D" id="3.30.450.40">
    <property type="match status" value="1"/>
</dbReference>
<dbReference type="InterPro" id="IPR029016">
    <property type="entry name" value="GAF-like_dom_sf"/>
</dbReference>
<evidence type="ECO:0000259" key="6">
    <source>
        <dbReference type="PROSITE" id="PS51077"/>
    </source>
</evidence>
<keyword evidence="2" id="KW-0238">DNA-binding</keyword>
<dbReference type="PANTHER" id="PTHR30136">
    <property type="entry name" value="HELIX-TURN-HELIX TRANSCRIPTIONAL REGULATOR, ICLR FAMILY"/>
    <property type="match status" value="1"/>
</dbReference>
<dbReference type="InterPro" id="IPR036388">
    <property type="entry name" value="WH-like_DNA-bd_sf"/>
</dbReference>
<dbReference type="SUPFAM" id="SSF46785">
    <property type="entry name" value="Winged helix' DNA-binding domain"/>
    <property type="match status" value="1"/>
</dbReference>
<dbReference type="InterPro" id="IPR036390">
    <property type="entry name" value="WH_DNA-bd_sf"/>
</dbReference>
<feature type="domain" description="IclR-ED" evidence="7">
    <location>
        <begin position="68"/>
        <end position="294"/>
    </location>
</feature>
<dbReference type="RefSeq" id="WP_076001342.1">
    <property type="nucleotide sequence ID" value="NZ_PKUS01000049.1"/>
</dbReference>
<evidence type="ECO:0000256" key="3">
    <source>
        <dbReference type="ARBA" id="ARBA00023163"/>
    </source>
</evidence>
<gene>
    <name evidence="8" type="ORF">C0039_20120</name>
</gene>
<dbReference type="PROSITE" id="PS51077">
    <property type="entry name" value="HTH_ICLR"/>
    <property type="match status" value="1"/>
</dbReference>
<evidence type="ECO:0000313" key="9">
    <source>
        <dbReference type="Proteomes" id="UP000235005"/>
    </source>
</evidence>
<protein>
    <recommendedName>
        <fullName evidence="4">HTH-type transcriptional repressor AllR</fullName>
    </recommendedName>
    <alternativeName>
        <fullName evidence="5">Negative regulator of allantoin and glyoxylate utilization operons</fullName>
    </alternativeName>
</protein>
<dbReference type="EMBL" id="PKUS01000049">
    <property type="protein sequence ID" value="PLW66758.1"/>
    <property type="molecule type" value="Genomic_DNA"/>
</dbReference>
<dbReference type="GO" id="GO:0003700">
    <property type="term" value="F:DNA-binding transcription factor activity"/>
    <property type="evidence" value="ECO:0007669"/>
    <property type="project" value="TreeGrafter"/>
</dbReference>
<dbReference type="CDD" id="cd00090">
    <property type="entry name" value="HTH_ARSR"/>
    <property type="match status" value="1"/>
</dbReference>
<sequence>MSLAPSPPTSRVIAILETLATTPEGLSAVEIARRLNLSTSTLSLILMTLREQNYVERLDDRSYRLGFGVLRLLNGVARSFPLLGIANDELNRLHAKFGFGCTLARINADRQEVILAVGSTQSFGIAPGVSVPLQPPHGTIAMAWRSNEDIERWLNSAWWHDPNLRGKHQKKVMFDIRKIGLAVHGIQNNVNETINQLRELLTSVQAENPKDILRTKLDQLADIVGTRIYSADELSTRECLGVSHIIAPVFGPEKQPRYLISLHVMQDEVSADDLQQYYEELLASTKVLSKQIGGSLPVS</sequence>
<dbReference type="GO" id="GO:0045892">
    <property type="term" value="P:negative regulation of DNA-templated transcription"/>
    <property type="evidence" value="ECO:0007669"/>
    <property type="project" value="TreeGrafter"/>
</dbReference>
<keyword evidence="1" id="KW-0805">Transcription regulation</keyword>
<dbReference type="Gene3D" id="1.10.10.10">
    <property type="entry name" value="Winged helix-like DNA-binding domain superfamily/Winged helix DNA-binding domain"/>
    <property type="match status" value="1"/>
</dbReference>
<dbReference type="PANTHER" id="PTHR30136:SF24">
    <property type="entry name" value="HTH-TYPE TRANSCRIPTIONAL REPRESSOR ALLR"/>
    <property type="match status" value="1"/>
</dbReference>
<evidence type="ECO:0000256" key="5">
    <source>
        <dbReference type="ARBA" id="ARBA00042627"/>
    </source>
</evidence>
<comment type="caution">
    <text evidence="8">The sequence shown here is derived from an EMBL/GenBank/DDBJ whole genome shotgun (WGS) entry which is preliminary data.</text>
</comment>
<dbReference type="AlphaFoldDB" id="A0A2N5WX03"/>
<evidence type="ECO:0000256" key="2">
    <source>
        <dbReference type="ARBA" id="ARBA00023125"/>
    </source>
</evidence>
<dbReference type="InterPro" id="IPR005471">
    <property type="entry name" value="Tscrpt_reg_IclR_N"/>
</dbReference>
<dbReference type="Pfam" id="PF09339">
    <property type="entry name" value="HTH_IclR"/>
    <property type="match status" value="1"/>
</dbReference>
<proteinExistence type="predicted"/>
<dbReference type="Proteomes" id="UP000235005">
    <property type="component" value="Unassembled WGS sequence"/>
</dbReference>
<dbReference type="InterPro" id="IPR011991">
    <property type="entry name" value="ArsR-like_HTH"/>
</dbReference>
<feature type="domain" description="HTH iclR-type" evidence="6">
    <location>
        <begin position="6"/>
        <end position="67"/>
    </location>
</feature>
<name>A0A2N5WX03_9GAMM</name>
<dbReference type="PROSITE" id="PS51078">
    <property type="entry name" value="ICLR_ED"/>
    <property type="match status" value="1"/>
</dbReference>
<reference evidence="8 9" key="1">
    <citation type="submission" date="2018-01" db="EMBL/GenBank/DDBJ databases">
        <title>The draft genome sequence of Halioglobus lutimaris HF004.</title>
        <authorList>
            <person name="Du Z.-J."/>
            <person name="Shi M.-J."/>
        </authorList>
    </citation>
    <scope>NUCLEOTIDE SEQUENCE [LARGE SCALE GENOMIC DNA]</scope>
    <source>
        <strain evidence="8 9">HF004</strain>
    </source>
</reference>
<dbReference type="InterPro" id="IPR050707">
    <property type="entry name" value="HTH_MetabolicPath_Reg"/>
</dbReference>
<evidence type="ECO:0000313" key="8">
    <source>
        <dbReference type="EMBL" id="PLW66758.1"/>
    </source>
</evidence>
<dbReference type="InterPro" id="IPR014757">
    <property type="entry name" value="Tscrpt_reg_IclR_C"/>
</dbReference>